<keyword evidence="5" id="KW-1185">Reference proteome</keyword>
<dbReference type="GO" id="GO:0010968">
    <property type="term" value="P:regulation of microtubule nucleation"/>
    <property type="evidence" value="ECO:0007669"/>
    <property type="project" value="InterPro"/>
</dbReference>
<dbReference type="GO" id="GO:0000919">
    <property type="term" value="P:cell plate assembly"/>
    <property type="evidence" value="ECO:0000318"/>
    <property type="project" value="GO_Central"/>
</dbReference>
<dbReference type="OrthoDB" id="1602884at2759"/>
<feature type="coiled-coil region" evidence="2">
    <location>
        <begin position="768"/>
        <end position="795"/>
    </location>
</feature>
<dbReference type="PANTHER" id="PTHR45096">
    <property type="entry name" value="PROTEIN NEDD1"/>
    <property type="match status" value="1"/>
</dbReference>
<sequence length="796" mass="86111">MMNLADPSMGLLAASGGDTIKLFDVSGEPGDPCILSYTPSPGCLVNSVKWNHTNLVVASAGEDKKISLWRKNGQSMGTIPVAGTDSGDNIEESILAISFSNKGSRYMCSGGSGQVVRIWDLQRKRCIKWLRGHTSTITGALYNCKDEHLASISLSGDLILHNLASGARATELKDPHEQVLRVLDYSRISRHLLVTAGDDGSVHLWDTTGRSPKISWLKQHSAPTAGIGFSPSNDKLIASVGLDKKLYTYDSGSRRPSSCISYEAPFSSLAFREDGWILAAGTSSGRVVFYDVRGKPQPFTVLRAYGSSEAVTSLCWQRSKPVVVNESTCTAETALLGGAVEDSVLMPDPLPSVTSSSVSLSTAVSSSRNLGRSGLSVEASSLPSTSSETALSMPSFAEETPHRSHLWPSGKLSRLHAPRTSYNFKDDMEVFSPLVDVQPITPSLSKLWDDHAAMKQDNISIDKKSSSLLFPSAGRRFPFPEDGTNDHPIFDWKASSTSKQEETRSSFSLLGGSTPAPSSKSEDSSITPPEAWGGEKLSDKLTHLRQPLNLPSRFGMLTSGVLHDLPSSASTSQTIINSLTNSNTSFSNLRPRDVSSTQESSSGFSELISSSSITQSLSTKSIIGQTNLDVPGSGSLTLPRRFSTYAERISTASSLSDGNSISVGSPKIKKTGAETREELLSSLLSRSDTSAVTEQGILPAVNGGISQPNKALQLDSQQGNSFTLQLFQRTLEETLDSFQKSIHEDMRNLHIEILRQFHMQEMEFSSVMSSILENQAELMKEIKSLRKENQELRQLL</sequence>
<dbReference type="AlphaFoldDB" id="A0A2C9V2G1"/>
<name>A0A2C9V2G1_MANES</name>
<dbReference type="Gramene" id="Manes.10G022400.1.v8.1">
    <property type="protein sequence ID" value="Manes.10G022400.1.v8.1.CDS"/>
    <property type="gene ID" value="Manes.10G022400.v8.1"/>
</dbReference>
<organism evidence="4 5">
    <name type="scientific">Manihot esculenta</name>
    <name type="common">Cassava</name>
    <name type="synonym">Jatropha manihot</name>
    <dbReference type="NCBI Taxonomy" id="3983"/>
    <lineage>
        <taxon>Eukaryota</taxon>
        <taxon>Viridiplantae</taxon>
        <taxon>Streptophyta</taxon>
        <taxon>Embryophyta</taxon>
        <taxon>Tracheophyta</taxon>
        <taxon>Spermatophyta</taxon>
        <taxon>Magnoliopsida</taxon>
        <taxon>eudicotyledons</taxon>
        <taxon>Gunneridae</taxon>
        <taxon>Pentapetalae</taxon>
        <taxon>rosids</taxon>
        <taxon>fabids</taxon>
        <taxon>Malpighiales</taxon>
        <taxon>Euphorbiaceae</taxon>
        <taxon>Crotonoideae</taxon>
        <taxon>Manihoteae</taxon>
        <taxon>Manihot</taxon>
    </lineage>
</organism>
<dbReference type="Gene3D" id="2.130.10.10">
    <property type="entry name" value="YVTN repeat-like/Quinoprotein amine dehydrogenase"/>
    <property type="match status" value="2"/>
</dbReference>
<dbReference type="OMA" id="GTMVLWD"/>
<dbReference type="SMART" id="SM00320">
    <property type="entry name" value="WD40"/>
    <property type="match status" value="6"/>
</dbReference>
<keyword evidence="1" id="KW-0853">WD repeat</keyword>
<proteinExistence type="predicted"/>
<dbReference type="STRING" id="3983.A0A2C9V2G1"/>
<feature type="repeat" description="WD" evidence="1">
    <location>
        <begin position="45"/>
        <end position="69"/>
    </location>
</feature>
<dbReference type="SUPFAM" id="SSF50978">
    <property type="entry name" value="WD40 repeat-like"/>
    <property type="match status" value="1"/>
</dbReference>
<dbReference type="InterPro" id="IPR001680">
    <property type="entry name" value="WD40_rpt"/>
</dbReference>
<evidence type="ECO:0000256" key="3">
    <source>
        <dbReference type="SAM" id="MobiDB-lite"/>
    </source>
</evidence>
<gene>
    <name evidence="4" type="ORF">MANES_10G022400v8</name>
</gene>
<feature type="compositionally biased region" description="Polar residues" evidence="3">
    <location>
        <begin position="378"/>
        <end position="392"/>
    </location>
</feature>
<protein>
    <submittedName>
        <fullName evidence="4">Uncharacterized protein</fullName>
    </submittedName>
</protein>
<dbReference type="Proteomes" id="UP000091857">
    <property type="component" value="Chromosome 10"/>
</dbReference>
<dbReference type="PANTHER" id="PTHR45096:SF1">
    <property type="entry name" value="PROTEIN NEDD1"/>
    <property type="match status" value="1"/>
</dbReference>
<feature type="region of interest" description="Disordered" evidence="3">
    <location>
        <begin position="479"/>
        <end position="536"/>
    </location>
</feature>
<feature type="region of interest" description="Disordered" evidence="3">
    <location>
        <begin position="374"/>
        <end position="410"/>
    </location>
</feature>
<feature type="compositionally biased region" description="Polar residues" evidence="3">
    <location>
        <begin position="515"/>
        <end position="527"/>
    </location>
</feature>
<feature type="repeat" description="WD" evidence="1">
    <location>
        <begin position="173"/>
        <end position="206"/>
    </location>
</feature>
<dbReference type="Pfam" id="PF00400">
    <property type="entry name" value="WD40"/>
    <property type="match status" value="2"/>
</dbReference>
<evidence type="ECO:0000256" key="2">
    <source>
        <dbReference type="SAM" id="Coils"/>
    </source>
</evidence>
<evidence type="ECO:0000256" key="1">
    <source>
        <dbReference type="PROSITE-ProRule" id="PRU00221"/>
    </source>
</evidence>
<dbReference type="InterPro" id="IPR044621">
    <property type="entry name" value="NEDD1"/>
</dbReference>
<dbReference type="InterPro" id="IPR015943">
    <property type="entry name" value="WD40/YVTN_repeat-like_dom_sf"/>
</dbReference>
<reference evidence="5" key="1">
    <citation type="journal article" date="2016" name="Nat. Biotechnol.">
        <title>Sequencing wild and cultivated cassava and related species reveals extensive interspecific hybridization and genetic diversity.</title>
        <authorList>
            <person name="Bredeson J.V."/>
            <person name="Lyons J.B."/>
            <person name="Prochnik S.E."/>
            <person name="Wu G.A."/>
            <person name="Ha C.M."/>
            <person name="Edsinger-Gonzales E."/>
            <person name="Grimwood J."/>
            <person name="Schmutz J."/>
            <person name="Rabbi I.Y."/>
            <person name="Egesi C."/>
            <person name="Nauluvula P."/>
            <person name="Lebot V."/>
            <person name="Ndunguru J."/>
            <person name="Mkamilo G."/>
            <person name="Bart R.S."/>
            <person name="Setter T.L."/>
            <person name="Gleadow R.M."/>
            <person name="Kulakow P."/>
            <person name="Ferguson M.E."/>
            <person name="Rounsley S."/>
            <person name="Rokhsar D.S."/>
        </authorList>
    </citation>
    <scope>NUCLEOTIDE SEQUENCE [LARGE SCALE GENOMIC DNA]</scope>
    <source>
        <strain evidence="5">cv. AM560-2</strain>
    </source>
</reference>
<dbReference type="FunFam" id="2.130.10.10:FF:000344">
    <property type="entry name" value="Protein NEDD1"/>
    <property type="match status" value="1"/>
</dbReference>
<dbReference type="GO" id="GO:0060236">
    <property type="term" value="P:regulation of mitotic spindle organization"/>
    <property type="evidence" value="ECO:0000318"/>
    <property type="project" value="GO_Central"/>
</dbReference>
<accession>A0A2C9V2G1</accession>
<dbReference type="GO" id="GO:2000694">
    <property type="term" value="P:regulation of phragmoplast microtubule organization"/>
    <property type="evidence" value="ECO:0000318"/>
    <property type="project" value="GO_Central"/>
</dbReference>
<dbReference type="GO" id="GO:0005828">
    <property type="term" value="C:kinetochore microtubule"/>
    <property type="evidence" value="ECO:0000318"/>
    <property type="project" value="GO_Central"/>
</dbReference>
<keyword evidence="2" id="KW-0175">Coiled coil</keyword>
<dbReference type="GO" id="GO:0032467">
    <property type="term" value="P:positive regulation of cytokinesis"/>
    <property type="evidence" value="ECO:0000318"/>
    <property type="project" value="GO_Central"/>
</dbReference>
<dbReference type="PROSITE" id="PS50082">
    <property type="entry name" value="WD_REPEATS_2"/>
    <property type="match status" value="2"/>
</dbReference>
<feature type="region of interest" description="Disordered" evidence="3">
    <location>
        <begin position="581"/>
        <end position="601"/>
    </location>
</feature>
<comment type="caution">
    <text evidence="4">The sequence shown here is derived from an EMBL/GenBank/DDBJ whole genome shotgun (WGS) entry which is preliminary data.</text>
</comment>
<dbReference type="InterPro" id="IPR036322">
    <property type="entry name" value="WD40_repeat_dom_sf"/>
</dbReference>
<evidence type="ECO:0000313" key="4">
    <source>
        <dbReference type="EMBL" id="OAY38535.1"/>
    </source>
</evidence>
<dbReference type="GO" id="GO:0140496">
    <property type="term" value="F:gamma-tubulin complex binding"/>
    <property type="evidence" value="ECO:0007669"/>
    <property type="project" value="InterPro"/>
</dbReference>
<dbReference type="EMBL" id="CM004396">
    <property type="protein sequence ID" value="OAY38535.1"/>
    <property type="molecule type" value="Genomic_DNA"/>
</dbReference>
<evidence type="ECO:0000313" key="5">
    <source>
        <dbReference type="Proteomes" id="UP000091857"/>
    </source>
</evidence>